<sequence>MAQPRPSVEQQGTYVNLNTPRDYDIPPETEVIISGCSVTALTLACELNRRGVEWVMLKNVLRRGHWQSIGGVRNAELRVSPATIENGECYGILGVTSRSIEVFEDLGVLDDVKEAGIEEVGERIFVDGELAVDWRYNMQKMDSAHPFAILVEQSEIERILLKHIIDSGNGHRIKGPVDLTEISQDSQGVTVQFQPVVGDGEAKLPPGSIRGMFLVGSDGSNSFVRRSCGMGWPFVCVRTAKFVIADVSMDWSVPPDENKASLYFRRGRAMMVVRLRGEGDKWRILYIHHVAGKYAVQYSPDGDTNQPSTVHHMEHPEPPQEDGASVAGSQSRGPAPEFSDSGGMFSGIVNLFAQLGISLEKGESEFGKICDNNFGAKAPTKDDLEFMIQRIIPVAKVMDVHWMSWTPVICCCAASFQKGRVFIAGDAAHIHAPLFHQGMNTGIQDAHNLGWKIAQVVRGGAYPVLIDSYNGERQPVNDHIRLITSLPGQQVARGNQWVSWAFKTLVPYVLNESGTGWVNGLMTQKLSQIRVRYPTNTLATGRANIRGGLQPGQRIPDGMMAKLDRSDRLTFVRLHEVTAGKHFTLVFTIRLPNTTGKAVSAGPSVAGSSDIGSSDPGTPRSERSVSMASDISSTPSSIMTSVSGLVSRHSSDDRSVAGVIEDLIKSALEPFFPGIAEKTLIDENMLVQGLIRNAVSLAVDTMKRLGVASSTVWGGLRVILAFTAGKATMQPLLPTIKEPFTTSSDHSSGHERHSSPTTATHTVSPDAAVGLHAVHGHGGSPEHHSSQQQQQHHEEVSSGSRVGVSVLPLPSRRHESTLTDTTGKKSSTEVFVDFIEQCFKDASAGEIGFEESDIWVTWDSEGELAQRLRYRLNPRPPAFSFSRGMGVVHEEGSDFTGYTSDLSVVDEMSESTAPSSIASAGQKVGRRYGAFTLVRPDGHVSHNGYLSDKSAREEMTEFVYRYLERKTPVTSQDYSTPPQKPRSKKGSRKGKSPRSDLSKSSRGSQGSSGSAEASSSARA</sequence>
<dbReference type="Pfam" id="PF01494">
    <property type="entry name" value="FAD_binding_3"/>
    <property type="match status" value="2"/>
</dbReference>
<dbReference type="InterPro" id="IPR050641">
    <property type="entry name" value="RIFMO-like"/>
</dbReference>
<reference evidence="6 7" key="1">
    <citation type="submission" date="2014-11" db="EMBL/GenBank/DDBJ databases">
        <authorList>
            <person name="Zhu J."/>
            <person name="Qi W."/>
            <person name="Song R."/>
        </authorList>
    </citation>
    <scope>NUCLEOTIDE SEQUENCE [LARGE SCALE GENOMIC DNA]</scope>
</reference>
<dbReference type="SUPFAM" id="SSF51905">
    <property type="entry name" value="FAD/NAD(P)-binding domain"/>
    <property type="match status" value="1"/>
</dbReference>
<dbReference type="InParanoid" id="A0A0G4EPQ2"/>
<accession>A0A0G4EPQ2</accession>
<dbReference type="EMBL" id="CDMY01000283">
    <property type="protein sequence ID" value="CEL99541.1"/>
    <property type="molecule type" value="Genomic_DNA"/>
</dbReference>
<dbReference type="GO" id="GO:0016709">
    <property type="term" value="F:oxidoreductase activity, acting on paired donors, with incorporation or reduction of molecular oxygen, NAD(P)H as one donor, and incorporation of one atom of oxygen"/>
    <property type="evidence" value="ECO:0007669"/>
    <property type="project" value="UniProtKB-ARBA"/>
</dbReference>
<dbReference type="OrthoDB" id="1716816at2759"/>
<keyword evidence="2" id="KW-0285">Flavoprotein</keyword>
<feature type="region of interest" description="Disordered" evidence="4">
    <location>
        <begin position="1"/>
        <end position="20"/>
    </location>
</feature>
<dbReference type="VEuPathDB" id="CryptoDB:Vbra_12609"/>
<protein>
    <recommendedName>
        <fullName evidence="5">FAD-binding domain-containing protein</fullName>
    </recommendedName>
</protein>
<feature type="domain" description="FAD-binding" evidence="5">
    <location>
        <begin position="397"/>
        <end position="477"/>
    </location>
</feature>
<evidence type="ECO:0000256" key="1">
    <source>
        <dbReference type="ARBA" id="ARBA00001974"/>
    </source>
</evidence>
<feature type="compositionally biased region" description="Polar residues" evidence="4">
    <location>
        <begin position="8"/>
        <end position="19"/>
    </location>
</feature>
<evidence type="ECO:0000313" key="7">
    <source>
        <dbReference type="Proteomes" id="UP000041254"/>
    </source>
</evidence>
<dbReference type="Gene3D" id="3.30.70.2450">
    <property type="match status" value="2"/>
</dbReference>
<feature type="compositionally biased region" description="Basic residues" evidence="4">
    <location>
        <begin position="981"/>
        <end position="992"/>
    </location>
</feature>
<keyword evidence="3" id="KW-0274">FAD</keyword>
<dbReference type="STRING" id="1169540.A0A0G4EPQ2"/>
<evidence type="ECO:0000259" key="5">
    <source>
        <dbReference type="Pfam" id="PF01494"/>
    </source>
</evidence>
<evidence type="ECO:0000256" key="3">
    <source>
        <dbReference type="ARBA" id="ARBA00022827"/>
    </source>
</evidence>
<dbReference type="Gene3D" id="3.50.50.60">
    <property type="entry name" value="FAD/NAD(P)-binding domain"/>
    <property type="match status" value="2"/>
</dbReference>
<evidence type="ECO:0000313" key="6">
    <source>
        <dbReference type="EMBL" id="CEL99541.1"/>
    </source>
</evidence>
<evidence type="ECO:0000256" key="2">
    <source>
        <dbReference type="ARBA" id="ARBA00022630"/>
    </source>
</evidence>
<feature type="compositionally biased region" description="Low complexity" evidence="4">
    <location>
        <begin position="598"/>
        <end position="609"/>
    </location>
</feature>
<keyword evidence="7" id="KW-1185">Reference proteome</keyword>
<gene>
    <name evidence="6" type="ORF">Vbra_12609</name>
</gene>
<dbReference type="AlphaFoldDB" id="A0A0G4EPQ2"/>
<dbReference type="GO" id="GO:0071949">
    <property type="term" value="F:FAD binding"/>
    <property type="evidence" value="ECO:0007669"/>
    <property type="project" value="InterPro"/>
</dbReference>
<feature type="region of interest" description="Disordered" evidence="4">
    <location>
        <begin position="737"/>
        <end position="802"/>
    </location>
</feature>
<evidence type="ECO:0000256" key="4">
    <source>
        <dbReference type="SAM" id="MobiDB-lite"/>
    </source>
</evidence>
<dbReference type="InterPro" id="IPR002938">
    <property type="entry name" value="FAD-bd"/>
</dbReference>
<proteinExistence type="predicted"/>
<dbReference type="PRINTS" id="PR00420">
    <property type="entry name" value="RNGMNOXGNASE"/>
</dbReference>
<feature type="domain" description="FAD-binding" evidence="5">
    <location>
        <begin position="94"/>
        <end position="282"/>
    </location>
</feature>
<feature type="region of interest" description="Disordered" evidence="4">
    <location>
        <begin position="598"/>
        <end position="636"/>
    </location>
</feature>
<comment type="cofactor">
    <cofactor evidence="1">
        <name>FAD</name>
        <dbReference type="ChEBI" id="CHEBI:57692"/>
    </cofactor>
</comment>
<feature type="compositionally biased region" description="Low complexity" evidence="4">
    <location>
        <begin position="626"/>
        <end position="636"/>
    </location>
</feature>
<dbReference type="Proteomes" id="UP000041254">
    <property type="component" value="Unassembled WGS sequence"/>
</dbReference>
<feature type="region of interest" description="Disordered" evidence="4">
    <location>
        <begin position="298"/>
        <end position="337"/>
    </location>
</feature>
<feature type="region of interest" description="Disordered" evidence="4">
    <location>
        <begin position="969"/>
        <end position="1019"/>
    </location>
</feature>
<feature type="compositionally biased region" description="Low complexity" evidence="4">
    <location>
        <begin position="1000"/>
        <end position="1019"/>
    </location>
</feature>
<dbReference type="InterPro" id="IPR036188">
    <property type="entry name" value="FAD/NAD-bd_sf"/>
</dbReference>
<organism evidence="6 7">
    <name type="scientific">Vitrella brassicaformis (strain CCMP3155)</name>
    <dbReference type="NCBI Taxonomy" id="1169540"/>
    <lineage>
        <taxon>Eukaryota</taxon>
        <taxon>Sar</taxon>
        <taxon>Alveolata</taxon>
        <taxon>Colpodellida</taxon>
        <taxon>Vitrellaceae</taxon>
        <taxon>Vitrella</taxon>
    </lineage>
</organism>
<feature type="compositionally biased region" description="Basic and acidic residues" evidence="4">
    <location>
        <begin position="780"/>
        <end position="796"/>
    </location>
</feature>
<name>A0A0G4EPQ2_VITBC</name>
<dbReference type="PANTHER" id="PTHR43004:SF19">
    <property type="entry name" value="BINDING MONOOXYGENASE, PUTATIVE (JCVI)-RELATED"/>
    <property type="match status" value="1"/>
</dbReference>
<dbReference type="PANTHER" id="PTHR43004">
    <property type="entry name" value="TRK SYSTEM POTASSIUM UPTAKE PROTEIN"/>
    <property type="match status" value="1"/>
</dbReference>
<dbReference type="PhylomeDB" id="A0A0G4EPQ2"/>